<sequence length="363" mass="41004">MIRFQAIVIRVIKELIRDKRTLALMLIAPIIVLSLMNIVFDSNSETHVKIGFDQTVPSTLVDQFSSDEVKVEHYTTNRNYKEKILNENLDAFVTLDQSTFHIIYANDEPTNTAKVKSLVQNVLTANKVKELSMNVQKLAAETGQKVTIEDFSVKNSYIYGGANNSFFDQIFPILIGFFVFFFVFLVSGIALLRERTSGTLERLLATPVKRSEIVMGYLVGYGIFAIIQTLIIVFFSIYVLDLQIVGSLWWVIGTNILIALTALVIGIFVSTFASSEFQMVQFIPLVVIPQVFFSGLIALDSMASWVRYISYIFPLSYAGNALTTIMIKGQGWKEISFDLGILILFILVFTFLNIIGLKRYRKV</sequence>
<evidence type="ECO:0000256" key="5">
    <source>
        <dbReference type="ARBA" id="ARBA00022692"/>
    </source>
</evidence>
<dbReference type="Pfam" id="PF12698">
    <property type="entry name" value="ABC2_membrane_3"/>
    <property type="match status" value="1"/>
</dbReference>
<feature type="transmembrane region" description="Helical" evidence="8">
    <location>
        <begin position="282"/>
        <end position="299"/>
    </location>
</feature>
<dbReference type="EMBL" id="UFYW01000001">
    <property type="protein sequence ID" value="STD84621.1"/>
    <property type="molecule type" value="Genomic_DNA"/>
</dbReference>
<dbReference type="AlphaFoldDB" id="A0A376H1I2"/>
<dbReference type="RefSeq" id="WP_060813187.1">
    <property type="nucleotide sequence ID" value="NZ_JAJGOJ010000012.1"/>
</dbReference>
<dbReference type="InterPro" id="IPR051449">
    <property type="entry name" value="ABC-2_transporter_component"/>
</dbReference>
<keyword evidence="11" id="KW-1185">Reference proteome</keyword>
<dbReference type="OrthoDB" id="9776218at2"/>
<evidence type="ECO:0000256" key="3">
    <source>
        <dbReference type="ARBA" id="ARBA00022448"/>
    </source>
</evidence>
<feature type="domain" description="ABC transmembrane type-2" evidence="9">
    <location>
        <begin position="135"/>
        <end position="360"/>
    </location>
</feature>
<accession>A0A376H1I2</accession>
<keyword evidence="5 8" id="KW-0812">Transmembrane</keyword>
<feature type="transmembrane region" description="Helical" evidence="8">
    <location>
        <begin position="213"/>
        <end position="237"/>
    </location>
</feature>
<reference evidence="10 11" key="1">
    <citation type="submission" date="2018-06" db="EMBL/GenBank/DDBJ databases">
        <authorList>
            <consortium name="Pathogen Informatics"/>
            <person name="Doyle S."/>
        </authorList>
    </citation>
    <scope>NUCLEOTIDE SEQUENCE [LARGE SCALE GENOMIC DNA]</scope>
    <source>
        <strain evidence="10 11">NCTC12360</strain>
    </source>
</reference>
<proteinExistence type="inferred from homology"/>
<feature type="transmembrane region" description="Helical" evidence="8">
    <location>
        <begin position="249"/>
        <end position="270"/>
    </location>
</feature>
<dbReference type="InterPro" id="IPR013525">
    <property type="entry name" value="ABC2_TM"/>
</dbReference>
<keyword evidence="3" id="KW-0813">Transport</keyword>
<evidence type="ECO:0000313" key="10">
    <source>
        <dbReference type="EMBL" id="STD84621.1"/>
    </source>
</evidence>
<evidence type="ECO:0000256" key="6">
    <source>
        <dbReference type="ARBA" id="ARBA00022989"/>
    </source>
</evidence>
<dbReference type="PANTHER" id="PTHR30294">
    <property type="entry name" value="MEMBRANE COMPONENT OF ABC TRANSPORTER YHHJ-RELATED"/>
    <property type="match status" value="1"/>
</dbReference>
<evidence type="ECO:0000259" key="9">
    <source>
        <dbReference type="PROSITE" id="PS51012"/>
    </source>
</evidence>
<keyword evidence="4" id="KW-1003">Cell membrane</keyword>
<keyword evidence="7 8" id="KW-0472">Membrane</keyword>
<evidence type="ECO:0000313" key="11">
    <source>
        <dbReference type="Proteomes" id="UP000254807"/>
    </source>
</evidence>
<evidence type="ECO:0000256" key="1">
    <source>
        <dbReference type="ARBA" id="ARBA00004651"/>
    </source>
</evidence>
<dbReference type="Proteomes" id="UP000254807">
    <property type="component" value="Unassembled WGS sequence"/>
</dbReference>
<evidence type="ECO:0000256" key="7">
    <source>
        <dbReference type="ARBA" id="ARBA00023136"/>
    </source>
</evidence>
<comment type="similarity">
    <text evidence="2">Belongs to the ABC-2 integral membrane protein family.</text>
</comment>
<dbReference type="PROSITE" id="PS51012">
    <property type="entry name" value="ABC_TM2"/>
    <property type="match status" value="1"/>
</dbReference>
<name>A0A376H1I2_ENTGA</name>
<evidence type="ECO:0000256" key="8">
    <source>
        <dbReference type="SAM" id="Phobius"/>
    </source>
</evidence>
<comment type="subcellular location">
    <subcellularLocation>
        <location evidence="1">Cell membrane</location>
        <topology evidence="1">Multi-pass membrane protein</topology>
    </subcellularLocation>
</comment>
<dbReference type="InterPro" id="IPR047817">
    <property type="entry name" value="ABC2_TM_bact-type"/>
</dbReference>
<organism evidence="10 11">
    <name type="scientific">Enterococcus gallinarum</name>
    <dbReference type="NCBI Taxonomy" id="1353"/>
    <lineage>
        <taxon>Bacteria</taxon>
        <taxon>Bacillati</taxon>
        <taxon>Bacillota</taxon>
        <taxon>Bacilli</taxon>
        <taxon>Lactobacillales</taxon>
        <taxon>Enterococcaceae</taxon>
        <taxon>Enterococcus</taxon>
    </lineage>
</organism>
<keyword evidence="6 8" id="KW-1133">Transmembrane helix</keyword>
<gene>
    <name evidence="10" type="primary">ybhS</name>
    <name evidence="10" type="ORF">NCTC12360_03165</name>
</gene>
<feature type="transmembrane region" description="Helical" evidence="8">
    <location>
        <begin position="21"/>
        <end position="40"/>
    </location>
</feature>
<evidence type="ECO:0000256" key="2">
    <source>
        <dbReference type="ARBA" id="ARBA00007783"/>
    </source>
</evidence>
<feature type="transmembrane region" description="Helical" evidence="8">
    <location>
        <begin position="339"/>
        <end position="357"/>
    </location>
</feature>
<feature type="transmembrane region" description="Helical" evidence="8">
    <location>
        <begin position="170"/>
        <end position="192"/>
    </location>
</feature>
<evidence type="ECO:0000256" key="4">
    <source>
        <dbReference type="ARBA" id="ARBA00022475"/>
    </source>
</evidence>
<dbReference type="PANTHER" id="PTHR30294:SF38">
    <property type="entry name" value="TRANSPORT PERMEASE PROTEIN"/>
    <property type="match status" value="1"/>
</dbReference>
<dbReference type="GO" id="GO:0005886">
    <property type="term" value="C:plasma membrane"/>
    <property type="evidence" value="ECO:0007669"/>
    <property type="project" value="UniProtKB-SubCell"/>
</dbReference>
<protein>
    <submittedName>
        <fullName evidence="10">Inner membrane transport permease ybhS</fullName>
    </submittedName>
</protein>
<dbReference type="GO" id="GO:0140359">
    <property type="term" value="F:ABC-type transporter activity"/>
    <property type="evidence" value="ECO:0007669"/>
    <property type="project" value="InterPro"/>
</dbReference>